<sequence>MTTIINRQPVLSTSATEYLSEILAPQKTDAKNTRQTGDVAFYASEAHSSLAAPRQLAKPASRAIAAESYSRVMEQVPAGQSNPFAGTTLSTVEHMSVEQMFLAATLMTNKSLGEAASSKGPVLAALTEQRERLRAAQLEERKAQMAQQAEMQEQAKKGGLIGEIMAWVTAVVDVVMGIAEIAIGIVSCNPMLIAGGVANTMAGVTGIGIAACHTLARLHPEDAEKYNKAAKNLGYMQMALEVAGAACSIVTAIKKAGVKLVGKAATFAKMAKAVNICRTIAREATQGACQIAIGAVEKKMAEIRKDIDLLILQIQFYARLMEEVDERNKEVIDQIKDLHTDQGRVMENGMQLLSAISANQAKMAAAMV</sequence>
<dbReference type="AlphaFoldDB" id="A0A6B9GEZ9"/>
<keyword evidence="6" id="KW-0472">Membrane</keyword>
<dbReference type="GO" id="GO:0033644">
    <property type="term" value="C:host cell membrane"/>
    <property type="evidence" value="ECO:0007669"/>
    <property type="project" value="UniProtKB-SubCell"/>
</dbReference>
<comment type="subcellular location">
    <subcellularLocation>
        <location evidence="1">Host membrane</location>
        <topology evidence="1">Multi-pass membrane protein</topology>
    </subcellularLocation>
</comment>
<evidence type="ECO:0000256" key="3">
    <source>
        <dbReference type="ARBA" id="ARBA00023026"/>
    </source>
</evidence>
<keyword evidence="8" id="KW-0614">Plasmid</keyword>
<evidence type="ECO:0000256" key="1">
    <source>
        <dbReference type="ARBA" id="ARBA00004301"/>
    </source>
</evidence>
<evidence type="ECO:0000256" key="6">
    <source>
        <dbReference type="SAM" id="Phobius"/>
    </source>
</evidence>
<comment type="similarity">
    <text evidence="4">Belongs to the SctE/SipB/YopB family.</text>
</comment>
<feature type="transmembrane region" description="Helical" evidence="6">
    <location>
        <begin position="192"/>
        <end position="216"/>
    </location>
</feature>
<keyword evidence="6" id="KW-0812">Transmembrane</keyword>
<keyword evidence="6" id="KW-1133">Transmembrane helix</keyword>
<organism evidence="8 9">
    <name type="scientific">Pantoea cypripedii</name>
    <name type="common">Pectobacterium cypripedii</name>
    <name type="synonym">Erwinia cypripedii</name>
    <dbReference type="NCBI Taxonomy" id="55209"/>
    <lineage>
        <taxon>Bacteria</taxon>
        <taxon>Pseudomonadati</taxon>
        <taxon>Pseudomonadota</taxon>
        <taxon>Gammaproteobacteria</taxon>
        <taxon>Enterobacterales</taxon>
        <taxon>Erwiniaceae</taxon>
        <taxon>Pantoea</taxon>
    </lineage>
</organism>
<keyword evidence="3" id="KW-0843">Virulence</keyword>
<evidence type="ECO:0000256" key="4">
    <source>
        <dbReference type="ARBA" id="ARBA00035640"/>
    </source>
</evidence>
<keyword evidence="2" id="KW-1043">Host membrane</keyword>
<keyword evidence="5" id="KW-0175">Coiled coil</keyword>
<feature type="coiled-coil region" evidence="5">
    <location>
        <begin position="126"/>
        <end position="155"/>
    </location>
</feature>
<dbReference type="InterPro" id="IPR006972">
    <property type="entry name" value="BipB-like_C"/>
</dbReference>
<dbReference type="RefSeq" id="WP_208718065.1">
    <property type="nucleotide sequence ID" value="NZ_CP024770.1"/>
</dbReference>
<accession>A0A6B9GEZ9</accession>
<evidence type="ECO:0000313" key="9">
    <source>
        <dbReference type="Proteomes" id="UP000502005"/>
    </source>
</evidence>
<geneLocation type="plasmid" evidence="9">
    <name>pne1b</name>
</geneLocation>
<name>A0A6B9GEZ9_PANCY</name>
<evidence type="ECO:0000256" key="2">
    <source>
        <dbReference type="ARBA" id="ARBA00022870"/>
    </source>
</evidence>
<feature type="domain" description="Translocator protein BipB-like C-terminal" evidence="7">
    <location>
        <begin position="102"/>
        <end position="269"/>
    </location>
</feature>
<dbReference type="Proteomes" id="UP000502005">
    <property type="component" value="Plasmid pNE1B"/>
</dbReference>
<gene>
    <name evidence="8" type="ORF">CUN67_24560</name>
</gene>
<proteinExistence type="inferred from homology"/>
<protein>
    <recommendedName>
        <fullName evidence="7">Translocator protein BipB-like C-terminal domain-containing protein</fullName>
    </recommendedName>
</protein>
<evidence type="ECO:0000256" key="5">
    <source>
        <dbReference type="SAM" id="Coils"/>
    </source>
</evidence>
<evidence type="ECO:0000259" key="7">
    <source>
        <dbReference type="Pfam" id="PF04888"/>
    </source>
</evidence>
<feature type="transmembrane region" description="Helical" evidence="6">
    <location>
        <begin position="164"/>
        <end position="186"/>
    </location>
</feature>
<reference evidence="8 9" key="1">
    <citation type="submission" date="2017-11" db="EMBL/GenBank/DDBJ databases">
        <title>Genome sequence of Pantoea cypripedii NE1.</title>
        <authorList>
            <person name="Nascimento F.X."/>
        </authorList>
    </citation>
    <scope>NUCLEOTIDE SEQUENCE [LARGE SCALE GENOMIC DNA]</scope>
    <source>
        <strain evidence="8 9">NE1</strain>
        <plasmid evidence="9">pne1b</plasmid>
    </source>
</reference>
<dbReference type="EMBL" id="CP024770">
    <property type="protein sequence ID" value="QGY32169.1"/>
    <property type="molecule type" value="Genomic_DNA"/>
</dbReference>
<dbReference type="Pfam" id="PF04888">
    <property type="entry name" value="SseC"/>
    <property type="match status" value="1"/>
</dbReference>
<evidence type="ECO:0000313" key="8">
    <source>
        <dbReference type="EMBL" id="QGY32169.1"/>
    </source>
</evidence>